<feature type="chain" id="PRO_5038967685" evidence="2">
    <location>
        <begin position="35"/>
        <end position="1686"/>
    </location>
</feature>
<dbReference type="Gene3D" id="3.40.390.80">
    <property type="entry name" value="Peptidase M60, enhancin-like domain 2"/>
    <property type="match status" value="1"/>
</dbReference>
<dbReference type="InterPro" id="IPR018392">
    <property type="entry name" value="LysM"/>
</dbReference>
<feature type="compositionally biased region" description="Low complexity" evidence="1">
    <location>
        <begin position="486"/>
        <end position="498"/>
    </location>
</feature>
<comment type="caution">
    <text evidence="5">The sequence shown here is derived from an EMBL/GenBank/DDBJ whole genome shotgun (WGS) entry which is preliminary data.</text>
</comment>
<feature type="compositionally biased region" description="Polar residues" evidence="1">
    <location>
        <begin position="718"/>
        <end position="734"/>
    </location>
</feature>
<proteinExistence type="predicted"/>
<feature type="compositionally biased region" description="Polar residues" evidence="1">
    <location>
        <begin position="137"/>
        <end position="146"/>
    </location>
</feature>
<dbReference type="InterPro" id="IPR042279">
    <property type="entry name" value="Pep_M60_3"/>
</dbReference>
<gene>
    <name evidence="5" type="ORF">C7384_101265</name>
</gene>
<keyword evidence="6" id="KW-1185">Reference proteome</keyword>
<evidence type="ECO:0000313" key="6">
    <source>
        <dbReference type="Proteomes" id="UP000245433"/>
    </source>
</evidence>
<feature type="compositionally biased region" description="Polar residues" evidence="1">
    <location>
        <begin position="499"/>
        <end position="509"/>
    </location>
</feature>
<feature type="compositionally biased region" description="Low complexity" evidence="1">
    <location>
        <begin position="786"/>
        <end position="818"/>
    </location>
</feature>
<evidence type="ECO:0000256" key="1">
    <source>
        <dbReference type="SAM" id="MobiDB-lite"/>
    </source>
</evidence>
<feature type="compositionally biased region" description="Low complexity" evidence="1">
    <location>
        <begin position="533"/>
        <end position="551"/>
    </location>
</feature>
<feature type="compositionally biased region" description="Low complexity" evidence="1">
    <location>
        <begin position="510"/>
        <end position="525"/>
    </location>
</feature>
<feature type="region of interest" description="Disordered" evidence="1">
    <location>
        <begin position="133"/>
        <end position="166"/>
    </location>
</feature>
<feature type="region of interest" description="Disordered" evidence="1">
    <location>
        <begin position="786"/>
        <end position="841"/>
    </location>
</feature>
<dbReference type="InterPro" id="IPR036779">
    <property type="entry name" value="LysM_dom_sf"/>
</dbReference>
<dbReference type="SUPFAM" id="SSF54106">
    <property type="entry name" value="LysM domain"/>
    <property type="match status" value="1"/>
</dbReference>
<feature type="domain" description="LysM" evidence="4">
    <location>
        <begin position="74"/>
        <end position="118"/>
    </location>
</feature>
<feature type="compositionally biased region" description="Low complexity" evidence="1">
    <location>
        <begin position="595"/>
        <end position="627"/>
    </location>
</feature>
<feature type="region of interest" description="Disordered" evidence="1">
    <location>
        <begin position="310"/>
        <end position="332"/>
    </location>
</feature>
<dbReference type="OrthoDB" id="2392728at2"/>
<feature type="signal peptide" evidence="2">
    <location>
        <begin position="1"/>
        <end position="34"/>
    </location>
</feature>
<feature type="compositionally biased region" description="Low complexity" evidence="1">
    <location>
        <begin position="197"/>
        <end position="277"/>
    </location>
</feature>
<dbReference type="PROSITE" id="PS51782">
    <property type="entry name" value="LYSM"/>
    <property type="match status" value="1"/>
</dbReference>
<feature type="region of interest" description="Disordered" evidence="1">
    <location>
        <begin position="486"/>
        <end position="574"/>
    </location>
</feature>
<feature type="region of interest" description="Disordered" evidence="1">
    <location>
        <begin position="421"/>
        <end position="466"/>
    </location>
</feature>
<dbReference type="Gene3D" id="3.10.350.10">
    <property type="entry name" value="LysM domain"/>
    <property type="match status" value="1"/>
</dbReference>
<dbReference type="PROSITE" id="PS51723">
    <property type="entry name" value="PEPTIDASE_M60"/>
    <property type="match status" value="1"/>
</dbReference>
<sequence>MEKRWKLIKVGSLLVNTLVAASATGVIMSAQASAATSGTNLAPLQSYDSHYWQANSLNQVQQQIASQNKQTDMDNYVVCWGDTLTTIATAYHLSVDDLVQRYQIPNRDLIWAGYTLGQQHKVLSYSDGHKRSLIHPDQNSTTNSSAYEGRVGQATPSTTLSGINPVSTTVTPSYPTSFSASTNPIVSASQSISRPTSQQPSISVSQSVAPIDSSSQQPSISVSQSVAPIDSTSQQPSISVSQSVAPADSTSQQPSISVSQSVAPADSTSQQPSTSTSAINPTSPSNSQNTVDSQSISLSLANSTLASGAASTSQADRFSTQESQSNSEYKSVETSVVDSVSASLVSSTSNSYSLSQSRLVSDSESLSITDSNSLSQSQLQSINVSELKRLSDSKSMAISQSLSDSVNSAAVKSASESESLVGSHSVSASVGRSDSVNRSISDSGSLITSESISTSVQNSDTKSASDSASTTLSELISASATKSASDSQSLVDQSVSGSTSTSFVNSTVKSTSDSQSVADQSVSESTSTSLVNSEVKSASESKSSSTAKSISDVQSKSLSESTEGSVTESASDSVSLVTSQSTSLSATQSISLSQWTSTSTSESTSDSDSAVSTSVSATKSTSESESLINQSVSGSTSISTVNSTVKSTSESDSNVLSESTSTSAIKSTSESESLTNQSVSNSTSTSTANSLVKSTSDSQSLVDQSISDSTSTSTANSLVKSTSESESLINQSVSDSTSTSILNSVVKSTSESDSTVLSESISISATKSMSSSTSVVLSGSVSQSTALSESTSTSATKSTSDSTSTSTASSLVKSTSESDSNVLSESTSNSATKSASDSQSLVDQSVSNSISTSTANSLTQSTSESASAVVSQSTSLSVVQSASLIQSASVSTAKSASTSASVVFSTSTSVSGQMSATNSTSDSQSTVGSQSISLIISTSHSQSNTLSQSISTSTTASQSASESEKNKIKQQDIFSIVNPTWVTDAGISKGQDHDRQDLGIILGKGNSIRIRQVDPNFKNKLTLRLLGDDSGVEQQASIGSDWVTITANDNFVPFIETPLGGNGAKIEYEIVSPSNQKPLPIYQHGQDSAAFFQTWQQNQAEYGLIKSKSFQMMVPMVNYDLLKKSAGFDSLDSLIDYYEGIFTKYNEIAGFDNSSAVNRNSQNRYFIKADASGVGFAYYGPRWTAQHAKFIDMYLHGPAEKTWAGDVAHWGTLHEIAHGYQTGFDDQGMYTREVSNNLFCVQYEYDKYGKKADQVGWLFDFGNRDRVEAEMDAKWLNTSHLYDPMDYRQKLILLTMLRQKAGNGAHTKLYQGYRELAAQPGFDPQHYPLPDLLNQYYSDYSQQDFTPVLENWGLKLNADQADRNRAQGYHPVAHLIDVVPAASLKAARELLDPNILINSNFELVQNKDIQTLGLHGNLTVNLVGNQLTELQGQELVLKDGDQVVASQTITGNQVTFSQVPNGVYAVSLVGDKTDHIFTTQKYVVIKEANNSFNLNFQVQSRSQLLNQMIDFRGYADRTAATLTTDLSTGVAHFNVVNDKPHEYIDGDYIKITVKDAQGQVIYQTTLKGQSATVGDNVFRINPGDTIEIYHRETPKRLQSSDDIIIKSGRTNVLVVTRYGLENKALSTTAKSILLQKIETLGNQLEADASHGNLTGSDRVKNLKLAIQELDAESQKTMMTKFGNLFQ</sequence>
<organism evidence="5 6">
    <name type="scientific">Convivina intestini</name>
    <dbReference type="NCBI Taxonomy" id="1505726"/>
    <lineage>
        <taxon>Bacteria</taxon>
        <taxon>Bacillati</taxon>
        <taxon>Bacillota</taxon>
        <taxon>Bacilli</taxon>
        <taxon>Lactobacillales</taxon>
        <taxon>Lactobacillaceae</taxon>
        <taxon>Convivina</taxon>
    </lineage>
</organism>
<keyword evidence="2" id="KW-0732">Signal</keyword>
<dbReference type="SMART" id="SM01276">
    <property type="entry name" value="M60-like"/>
    <property type="match status" value="1"/>
</dbReference>
<dbReference type="CDD" id="cd00118">
    <property type="entry name" value="LysM"/>
    <property type="match status" value="1"/>
</dbReference>
<dbReference type="Pfam" id="PF03272">
    <property type="entry name" value="Mucin_bdg"/>
    <property type="match status" value="1"/>
</dbReference>
<reference evidence="5 6" key="1">
    <citation type="submission" date="2018-04" db="EMBL/GenBank/DDBJ databases">
        <title>Genomic Encyclopedia of Type Strains, Phase IV (KMG-IV): sequencing the most valuable type-strain genomes for metagenomic binning, comparative biology and taxonomic classification.</title>
        <authorList>
            <person name="Goeker M."/>
        </authorList>
    </citation>
    <scope>NUCLEOTIDE SEQUENCE [LARGE SCALE GENOMIC DNA]</scope>
    <source>
        <strain evidence="5 6">DSM 28795</strain>
    </source>
</reference>
<dbReference type="EMBL" id="QEKT01000001">
    <property type="protein sequence ID" value="PVY86349.1"/>
    <property type="molecule type" value="Genomic_DNA"/>
</dbReference>
<feature type="compositionally biased region" description="Polar residues" evidence="1">
    <location>
        <begin position="628"/>
        <end position="672"/>
    </location>
</feature>
<evidence type="ECO:0000256" key="2">
    <source>
        <dbReference type="SAM" id="SignalP"/>
    </source>
</evidence>
<dbReference type="RefSeq" id="WP_089937659.1">
    <property type="nucleotide sequence ID" value="NZ_CAKOEX010000001.1"/>
</dbReference>
<feature type="compositionally biased region" description="Polar residues" evidence="1">
    <location>
        <begin position="154"/>
        <end position="164"/>
    </location>
</feature>
<dbReference type="Proteomes" id="UP000245433">
    <property type="component" value="Unassembled WGS sequence"/>
</dbReference>
<evidence type="ECO:0000313" key="5">
    <source>
        <dbReference type="EMBL" id="PVY86349.1"/>
    </source>
</evidence>
<feature type="compositionally biased region" description="Polar residues" evidence="1">
    <location>
        <begin position="278"/>
        <end position="294"/>
    </location>
</feature>
<feature type="compositionally biased region" description="Polar residues" evidence="1">
    <location>
        <begin position="819"/>
        <end position="833"/>
    </location>
</feature>
<accession>A0A2U1DFJ6</accession>
<name>A0A2U1DFJ6_9LACO</name>
<protein>
    <submittedName>
        <fullName evidence="5">Carbohydrate-binding protein (Putative mucin)</fullName>
    </submittedName>
</protein>
<evidence type="ECO:0000259" key="3">
    <source>
        <dbReference type="PROSITE" id="PS51723"/>
    </source>
</evidence>
<feature type="region of interest" description="Disordered" evidence="1">
    <location>
        <begin position="595"/>
        <end position="734"/>
    </location>
</feature>
<dbReference type="InterPro" id="IPR031161">
    <property type="entry name" value="Peptidase_M60_dom"/>
</dbReference>
<dbReference type="Gene3D" id="1.10.390.30">
    <property type="entry name" value="Peptidase M60, enhancin-like domain 3"/>
    <property type="match status" value="1"/>
</dbReference>
<feature type="region of interest" description="Disordered" evidence="1">
    <location>
        <begin position="189"/>
        <end position="294"/>
    </location>
</feature>
<feature type="compositionally biased region" description="Polar residues" evidence="1">
    <location>
        <begin position="422"/>
        <end position="458"/>
    </location>
</feature>
<feature type="domain" description="Peptidase M60" evidence="3">
    <location>
        <begin position="993"/>
        <end position="1302"/>
    </location>
</feature>
<feature type="compositionally biased region" description="Polar residues" evidence="1">
    <location>
        <begin position="552"/>
        <end position="568"/>
    </location>
</feature>
<dbReference type="Pfam" id="PF13402">
    <property type="entry name" value="Peptidase_M60"/>
    <property type="match status" value="1"/>
</dbReference>
<feature type="compositionally biased region" description="Polar residues" evidence="1">
    <location>
        <begin position="691"/>
        <end position="704"/>
    </location>
</feature>
<feature type="compositionally biased region" description="Low complexity" evidence="1">
    <location>
        <begin position="705"/>
        <end position="717"/>
    </location>
</feature>
<dbReference type="InterPro" id="IPR004954">
    <property type="entry name" value="Mucin-bd"/>
</dbReference>
<feature type="compositionally biased region" description="Low complexity" evidence="1">
    <location>
        <begin position="673"/>
        <end position="690"/>
    </location>
</feature>
<evidence type="ECO:0000259" key="4">
    <source>
        <dbReference type="PROSITE" id="PS51782"/>
    </source>
</evidence>